<protein>
    <recommendedName>
        <fullName evidence="3">Pentapeptide repeat-containing protein</fullName>
    </recommendedName>
</protein>
<dbReference type="Gene3D" id="2.160.20.80">
    <property type="entry name" value="E3 ubiquitin-protein ligase SopA"/>
    <property type="match status" value="1"/>
</dbReference>
<dbReference type="PANTHER" id="PTHR14136">
    <property type="entry name" value="BTB_POZ DOMAIN-CONTAINING PROTEIN KCTD9"/>
    <property type="match status" value="1"/>
</dbReference>
<dbReference type="EMBL" id="BDIP01001438">
    <property type="protein sequence ID" value="GIQ84398.1"/>
    <property type="molecule type" value="Genomic_DNA"/>
</dbReference>
<reference evidence="1 2" key="1">
    <citation type="journal article" date="2018" name="PLoS ONE">
        <title>The draft genome of Kipferlia bialata reveals reductive genome evolution in fornicate parasites.</title>
        <authorList>
            <person name="Tanifuji G."/>
            <person name="Takabayashi S."/>
            <person name="Kume K."/>
            <person name="Takagi M."/>
            <person name="Nakayama T."/>
            <person name="Kamikawa R."/>
            <person name="Inagaki Y."/>
            <person name="Hashimoto T."/>
        </authorList>
    </citation>
    <scope>NUCLEOTIDE SEQUENCE [LARGE SCALE GENOMIC DNA]</scope>
    <source>
        <strain evidence="1">NY0173</strain>
    </source>
</reference>
<accession>A0A9K3CY12</accession>
<name>A0A9K3CY12_9EUKA</name>
<proteinExistence type="predicted"/>
<dbReference type="InterPro" id="IPR001646">
    <property type="entry name" value="5peptide_repeat"/>
</dbReference>
<dbReference type="Proteomes" id="UP000265618">
    <property type="component" value="Unassembled WGS sequence"/>
</dbReference>
<dbReference type="Pfam" id="PF00805">
    <property type="entry name" value="Pentapeptide"/>
    <property type="match status" value="2"/>
</dbReference>
<comment type="caution">
    <text evidence="1">The sequence shown here is derived from an EMBL/GenBank/DDBJ whole genome shotgun (WGS) entry which is preliminary data.</text>
</comment>
<feature type="non-terminal residue" evidence="1">
    <location>
        <position position="556"/>
    </location>
</feature>
<evidence type="ECO:0008006" key="3">
    <source>
        <dbReference type="Google" id="ProtNLM"/>
    </source>
</evidence>
<gene>
    <name evidence="1" type="ORF">KIPB_005882</name>
</gene>
<dbReference type="AlphaFoldDB" id="A0A9K3CY12"/>
<sequence>LMHNLTFDPLDSLTCIESGSKILLRVSAADIIPLPRGTKGLTLTMKRQYRQAEVANDLVRDLHDIVGPVIDRQTDLLGFSKRLTTLGIGSQQSDSDTSDLEAWGVLDTIGSATLTLVSSLSVAQGKARTLLARLEGQGDEVTNQDIEDAEDDRDEVAQKLKRRRLSEQDKVSLRERLAVMEAKIVSLQAALVSHSDVVTQLRPYLLFPEVAEALGEPIMERVVDHTSTPQHPCDWGQGYIVTENGLEEGEIKLVNPYAVVDMTNRDLTSNDFQDQDVTQWDLSGSRVTGCDLTAVDGLTVEQISSLGSFTQCTLSGMDLTGLDLTDTDVSGSNLSGARLSECDMTRATIRGCDLSRATLAGVTGLTLEHLQGANSVKGVVVSGVDMCGWDMQGVDLRDAILSHCNMAGAKVRKDMIVGSTLPEGDKAPTVTPGARFEVAQGVTESVVTSARLPRPSNWNPVTLLVPSVEASKTWTLKKSDTSGNAMYVCCHASNTRDTYQFFRGQRGTGVATCTRSGSTITFNGPYSTVTHPCTPGQEARVPLQVLYGNSLTLAPQ</sequence>
<evidence type="ECO:0000313" key="2">
    <source>
        <dbReference type="Proteomes" id="UP000265618"/>
    </source>
</evidence>
<dbReference type="InterPro" id="IPR051082">
    <property type="entry name" value="Pentapeptide-BTB/POZ_domain"/>
</dbReference>
<dbReference type="SUPFAM" id="SSF141571">
    <property type="entry name" value="Pentapeptide repeat-like"/>
    <property type="match status" value="1"/>
</dbReference>
<dbReference type="PANTHER" id="PTHR14136:SF17">
    <property type="entry name" value="BTB_POZ DOMAIN-CONTAINING PROTEIN KCTD9"/>
    <property type="match status" value="1"/>
</dbReference>
<evidence type="ECO:0000313" key="1">
    <source>
        <dbReference type="EMBL" id="GIQ84398.1"/>
    </source>
</evidence>
<dbReference type="OrthoDB" id="9989223at2759"/>
<keyword evidence="2" id="KW-1185">Reference proteome</keyword>
<organism evidence="1 2">
    <name type="scientific">Kipferlia bialata</name>
    <dbReference type="NCBI Taxonomy" id="797122"/>
    <lineage>
        <taxon>Eukaryota</taxon>
        <taxon>Metamonada</taxon>
        <taxon>Carpediemonas-like organisms</taxon>
        <taxon>Kipferlia</taxon>
    </lineage>
</organism>